<organism evidence="2 3">
    <name type="scientific">Araneus ventricosus</name>
    <name type="common">Orbweaver spider</name>
    <name type="synonym">Epeira ventricosa</name>
    <dbReference type="NCBI Taxonomy" id="182803"/>
    <lineage>
        <taxon>Eukaryota</taxon>
        <taxon>Metazoa</taxon>
        <taxon>Ecdysozoa</taxon>
        <taxon>Arthropoda</taxon>
        <taxon>Chelicerata</taxon>
        <taxon>Arachnida</taxon>
        <taxon>Araneae</taxon>
        <taxon>Araneomorphae</taxon>
        <taxon>Entelegynae</taxon>
        <taxon>Araneoidea</taxon>
        <taxon>Araneidae</taxon>
        <taxon>Araneus</taxon>
    </lineage>
</organism>
<dbReference type="Proteomes" id="UP000499080">
    <property type="component" value="Unassembled WGS sequence"/>
</dbReference>
<evidence type="ECO:0000313" key="2">
    <source>
        <dbReference type="EMBL" id="GBM69800.1"/>
    </source>
</evidence>
<proteinExistence type="predicted"/>
<protein>
    <submittedName>
        <fullName evidence="2">Uncharacterized protein</fullName>
    </submittedName>
</protein>
<evidence type="ECO:0000256" key="1">
    <source>
        <dbReference type="SAM" id="Phobius"/>
    </source>
</evidence>
<keyword evidence="1" id="KW-1133">Transmembrane helix</keyword>
<keyword evidence="1" id="KW-0472">Membrane</keyword>
<sequence length="138" mass="15581">MLKLIEPKKSLDSSVFRKRDCYLDLLVGFTLGSLGILLIWMQEEVTSLFSGKRAQIKVSSDSGDEINFSCYRIISNALQSVPEMGKVRKDIILIIPESSTSLLMYILKIHFTVHAPNKNDMGVSLFETCTLSEDLEIY</sequence>
<accession>A0A4Y2HWQ0</accession>
<name>A0A4Y2HWQ0_ARAVE</name>
<evidence type="ECO:0000313" key="3">
    <source>
        <dbReference type="Proteomes" id="UP000499080"/>
    </source>
</evidence>
<reference evidence="2 3" key="1">
    <citation type="journal article" date="2019" name="Sci. Rep.">
        <title>Orb-weaving spider Araneus ventricosus genome elucidates the spidroin gene catalogue.</title>
        <authorList>
            <person name="Kono N."/>
            <person name="Nakamura H."/>
            <person name="Ohtoshi R."/>
            <person name="Moran D.A.P."/>
            <person name="Shinohara A."/>
            <person name="Yoshida Y."/>
            <person name="Fujiwara M."/>
            <person name="Mori M."/>
            <person name="Tomita M."/>
            <person name="Arakawa K."/>
        </authorList>
    </citation>
    <scope>NUCLEOTIDE SEQUENCE [LARGE SCALE GENOMIC DNA]</scope>
</reference>
<keyword evidence="3" id="KW-1185">Reference proteome</keyword>
<gene>
    <name evidence="2" type="ORF">AVEN_113721_1</name>
</gene>
<dbReference type="AlphaFoldDB" id="A0A4Y2HWQ0"/>
<feature type="transmembrane region" description="Helical" evidence="1">
    <location>
        <begin position="21"/>
        <end position="41"/>
    </location>
</feature>
<keyword evidence="1" id="KW-0812">Transmembrane</keyword>
<comment type="caution">
    <text evidence="2">The sequence shown here is derived from an EMBL/GenBank/DDBJ whole genome shotgun (WGS) entry which is preliminary data.</text>
</comment>
<dbReference type="EMBL" id="BGPR01002213">
    <property type="protein sequence ID" value="GBM69800.1"/>
    <property type="molecule type" value="Genomic_DNA"/>
</dbReference>